<reference evidence="3 4" key="1">
    <citation type="submission" date="2019-10" db="EMBL/GenBank/DDBJ databases">
        <title>Whole genome shotgun sequence of Acrocarpospora pleiomorpha NBRC 16267.</title>
        <authorList>
            <person name="Ichikawa N."/>
            <person name="Kimura A."/>
            <person name="Kitahashi Y."/>
            <person name="Komaki H."/>
            <person name="Oguchi A."/>
        </authorList>
    </citation>
    <scope>NUCLEOTIDE SEQUENCE [LARGE SCALE GENOMIC DNA]</scope>
    <source>
        <strain evidence="3 4">NBRC 16267</strain>
    </source>
</reference>
<feature type="transmembrane region" description="Helical" evidence="2">
    <location>
        <begin position="234"/>
        <end position="252"/>
    </location>
</feature>
<comment type="caution">
    <text evidence="3">The sequence shown here is derived from an EMBL/GenBank/DDBJ whole genome shotgun (WGS) entry which is preliminary data.</text>
</comment>
<dbReference type="AlphaFoldDB" id="A0A5M3XVL7"/>
<keyword evidence="2" id="KW-0472">Membrane</keyword>
<feature type="transmembrane region" description="Helical" evidence="2">
    <location>
        <begin position="210"/>
        <end position="228"/>
    </location>
</feature>
<feature type="region of interest" description="Disordered" evidence="1">
    <location>
        <begin position="1"/>
        <end position="25"/>
    </location>
</feature>
<accession>A0A5M3XVL7</accession>
<gene>
    <name evidence="3" type="ORF">Aple_064900</name>
</gene>
<name>A0A5M3XVL7_9ACTN</name>
<dbReference type="RefSeq" id="WP_155348465.1">
    <property type="nucleotide sequence ID" value="NZ_BAAAHM010000043.1"/>
</dbReference>
<evidence type="ECO:0000256" key="1">
    <source>
        <dbReference type="SAM" id="MobiDB-lite"/>
    </source>
</evidence>
<keyword evidence="2" id="KW-0812">Transmembrane</keyword>
<dbReference type="EMBL" id="BLAF01000042">
    <property type="protein sequence ID" value="GES23591.1"/>
    <property type="molecule type" value="Genomic_DNA"/>
</dbReference>
<dbReference type="Proteomes" id="UP000377595">
    <property type="component" value="Unassembled WGS sequence"/>
</dbReference>
<keyword evidence="4" id="KW-1185">Reference proteome</keyword>
<proteinExistence type="predicted"/>
<evidence type="ECO:0000313" key="4">
    <source>
        <dbReference type="Proteomes" id="UP000377595"/>
    </source>
</evidence>
<evidence type="ECO:0000256" key="2">
    <source>
        <dbReference type="SAM" id="Phobius"/>
    </source>
</evidence>
<organism evidence="3 4">
    <name type="scientific">Acrocarpospora pleiomorpha</name>
    <dbReference type="NCBI Taxonomy" id="90975"/>
    <lineage>
        <taxon>Bacteria</taxon>
        <taxon>Bacillati</taxon>
        <taxon>Actinomycetota</taxon>
        <taxon>Actinomycetes</taxon>
        <taxon>Streptosporangiales</taxon>
        <taxon>Streptosporangiaceae</taxon>
        <taxon>Acrocarpospora</taxon>
    </lineage>
</organism>
<feature type="transmembrane region" description="Helical" evidence="2">
    <location>
        <begin position="50"/>
        <end position="70"/>
    </location>
</feature>
<feature type="transmembrane region" description="Helical" evidence="2">
    <location>
        <begin position="76"/>
        <end position="93"/>
    </location>
</feature>
<sequence>MDKTYETDRVTPATEAAADRDTARATTRSFEESAARFLEPVYKVAWWKQLIGSLSVAAVLVGLGMAARLIAPTPLALALAVCAAMAAAAMVLVRRGAFRQMRDADWSTAEHYWSRVAHQVPTSHGAVLARAISGTLARHPAVQGIHPFLMPCPGEVPDGSCHHRECATVAVATAAAGHRVVFIGRRSFRMPTEAFAAVVWHEMRHAAGAMLGYGVAQIALRFAGWFAVGYLSLGWPSAIAVWLALGAIAWVNELICDTSGGRATSGAAICLALDWKAAAMRSAPLGVRLRHLLVGVLVPSHPPCWARSLVARVLVPR</sequence>
<evidence type="ECO:0000313" key="3">
    <source>
        <dbReference type="EMBL" id="GES23591.1"/>
    </source>
</evidence>
<protein>
    <submittedName>
        <fullName evidence="3">Uncharacterized protein</fullName>
    </submittedName>
</protein>
<keyword evidence="2" id="KW-1133">Transmembrane helix</keyword>